<protein>
    <recommendedName>
        <fullName evidence="1">AAA+ ATPase domain-containing protein</fullName>
    </recommendedName>
</protein>
<sequence length="425" mass="45780">MSAGGLLPAQRSWVAQVCERLTDGQTVIVRGIPGSGKTVLLQAVARELGPTGVLTFGRDYTPDNQADRTATFQEGVLHSLSRYGSAQLLFDDYAHALRNPEGLRLQRQLLQLLVDGEYALDMGALLTGRWGRSMHLVSRGSPLVARARVVALPHPGSADFEAVGCAGSAEAAEAVGGNAALLAKVVPVLGRAALHQVRDSAQALVAKWVDDVPWEAVAWIKGVVRDGPAALPEDDSALEALAPLLVPAARQPDGLPRYGVVEALRTDEGRAALDGRAPTWPSRRQDSVKAFCAYLSGVPEAVWVDRYMAVKPADLLRFVQEVRGACSTRLRLLVAKNRNDMSFTEAEAAAFARHDCTVRVMLPGDRRLLHDRQLVFLGSLEGGVVLPTARVLMGQDLPGSAVAVRARNLDRKLILNVWERARPVS</sequence>
<organism evidence="2 3">
    <name type="scientific">Streptomyces albidoflavus</name>
    <dbReference type="NCBI Taxonomy" id="1886"/>
    <lineage>
        <taxon>Bacteria</taxon>
        <taxon>Bacillati</taxon>
        <taxon>Actinomycetota</taxon>
        <taxon>Actinomycetes</taxon>
        <taxon>Kitasatosporales</taxon>
        <taxon>Streptomycetaceae</taxon>
        <taxon>Streptomyces</taxon>
        <taxon>Streptomyces albidoflavus group</taxon>
    </lineage>
</organism>
<dbReference type="EMBL" id="PKLL01000017">
    <property type="protein sequence ID" value="RZE22477.1"/>
    <property type="molecule type" value="Genomic_DNA"/>
</dbReference>
<dbReference type="InterPro" id="IPR027351">
    <property type="entry name" value="(+)RNA_virus_helicase_core_dom"/>
</dbReference>
<evidence type="ECO:0000259" key="1">
    <source>
        <dbReference type="SMART" id="SM00382"/>
    </source>
</evidence>
<gene>
    <name evidence="2" type="ORF">C0Q92_15255</name>
</gene>
<dbReference type="AlphaFoldDB" id="A0A8G1ZQN6"/>
<comment type="caution">
    <text evidence="2">The sequence shown here is derived from an EMBL/GenBank/DDBJ whole genome shotgun (WGS) entry which is preliminary data.</text>
</comment>
<dbReference type="GO" id="GO:0005524">
    <property type="term" value="F:ATP binding"/>
    <property type="evidence" value="ECO:0007669"/>
    <property type="project" value="InterPro"/>
</dbReference>
<feature type="domain" description="AAA+ ATPase" evidence="1">
    <location>
        <begin position="23"/>
        <end position="157"/>
    </location>
</feature>
<dbReference type="RefSeq" id="WP_107048054.1">
    <property type="nucleotide sequence ID" value="NZ_CP109235.1"/>
</dbReference>
<dbReference type="InterPro" id="IPR027417">
    <property type="entry name" value="P-loop_NTPase"/>
</dbReference>
<reference evidence="2 3" key="1">
    <citation type="submission" date="2017-12" db="EMBL/GenBank/DDBJ databases">
        <title>Population genomics insights into the ecological differentiation and adaptive evolution in streptomycetes.</title>
        <authorList>
            <person name="Li Y."/>
            <person name="Huang Y."/>
        </authorList>
    </citation>
    <scope>NUCLEOTIDE SEQUENCE [LARGE SCALE GENOMIC DNA]</scope>
    <source>
        <strain evidence="2 3">NBRC 100770</strain>
    </source>
</reference>
<dbReference type="Proteomes" id="UP000292693">
    <property type="component" value="Unassembled WGS sequence"/>
</dbReference>
<dbReference type="Pfam" id="PF01443">
    <property type="entry name" value="Viral_helicase1"/>
    <property type="match status" value="1"/>
</dbReference>
<proteinExistence type="predicted"/>
<dbReference type="InterPro" id="IPR003593">
    <property type="entry name" value="AAA+_ATPase"/>
</dbReference>
<dbReference type="SMART" id="SM00382">
    <property type="entry name" value="AAA"/>
    <property type="match status" value="1"/>
</dbReference>
<accession>A0A8G1ZQN6</accession>
<evidence type="ECO:0000313" key="2">
    <source>
        <dbReference type="EMBL" id="RZE22477.1"/>
    </source>
</evidence>
<dbReference type="SUPFAM" id="SSF52540">
    <property type="entry name" value="P-loop containing nucleoside triphosphate hydrolases"/>
    <property type="match status" value="1"/>
</dbReference>
<evidence type="ECO:0000313" key="3">
    <source>
        <dbReference type="Proteomes" id="UP000292693"/>
    </source>
</evidence>
<name>A0A8G1ZQN6_9ACTN</name>